<dbReference type="Pfam" id="PF08770">
    <property type="entry name" value="SoxZ"/>
    <property type="match status" value="1"/>
</dbReference>
<evidence type="ECO:0000259" key="1">
    <source>
        <dbReference type="Pfam" id="PF08770"/>
    </source>
</evidence>
<dbReference type="InterPro" id="IPR030995">
    <property type="entry name" value="SoxZ"/>
</dbReference>
<protein>
    <submittedName>
        <fullName evidence="2">Sulfur oxidation protein SoxZ</fullName>
    </submittedName>
</protein>
<name>A0A1W1BVA8_9ZZZZ</name>
<dbReference type="InterPro" id="IPR013783">
    <property type="entry name" value="Ig-like_fold"/>
</dbReference>
<reference evidence="2" key="1">
    <citation type="submission" date="2016-10" db="EMBL/GenBank/DDBJ databases">
        <authorList>
            <person name="de Groot N.N."/>
        </authorList>
    </citation>
    <scope>NUCLEOTIDE SEQUENCE</scope>
</reference>
<sequence>MKVKAKLKKDIVKVKILAEHVNAGPEEAAKKKIEANFITNIVAKANDKVVFEVSGSGFISKNPQFAFSFKGAAKGDELEVTWTDLKGNTKSAKKKIK</sequence>
<dbReference type="AlphaFoldDB" id="A0A1W1BVA8"/>
<proteinExistence type="predicted"/>
<evidence type="ECO:0000313" key="2">
    <source>
        <dbReference type="EMBL" id="SFV57456.1"/>
    </source>
</evidence>
<feature type="domain" description="Sulphur oxidation protein SoxZ" evidence="1">
    <location>
        <begin position="3"/>
        <end position="94"/>
    </location>
</feature>
<gene>
    <name evidence="2" type="ORF">MNB_SV-9-593</name>
</gene>
<organism evidence="2">
    <name type="scientific">hydrothermal vent metagenome</name>
    <dbReference type="NCBI Taxonomy" id="652676"/>
    <lineage>
        <taxon>unclassified sequences</taxon>
        <taxon>metagenomes</taxon>
        <taxon>ecological metagenomes</taxon>
    </lineage>
</organism>
<dbReference type="Gene3D" id="2.60.40.10">
    <property type="entry name" value="Immunoglobulins"/>
    <property type="match status" value="1"/>
</dbReference>
<dbReference type="SUPFAM" id="SSF81296">
    <property type="entry name" value="E set domains"/>
    <property type="match status" value="1"/>
</dbReference>
<dbReference type="InterPro" id="IPR014880">
    <property type="entry name" value="SoxZ_dom"/>
</dbReference>
<dbReference type="InterPro" id="IPR014756">
    <property type="entry name" value="Ig_E-set"/>
</dbReference>
<dbReference type="EMBL" id="FPHG01000032">
    <property type="protein sequence ID" value="SFV57456.1"/>
    <property type="molecule type" value="Genomic_DNA"/>
</dbReference>
<accession>A0A1W1BVA8</accession>
<dbReference type="NCBIfam" id="TIGR04490">
    <property type="entry name" value="SoxZ_true"/>
    <property type="match status" value="1"/>
</dbReference>